<dbReference type="RefSeq" id="WP_090851764.1">
    <property type="nucleotide sequence ID" value="NZ_FNJU01000003.1"/>
</dbReference>
<accession>A0A1H0SVF9</accession>
<dbReference type="OrthoDB" id="3216107at2"/>
<evidence type="ECO:0000259" key="1">
    <source>
        <dbReference type="PROSITE" id="PS51186"/>
    </source>
</evidence>
<dbReference type="InterPro" id="IPR053144">
    <property type="entry name" value="Acetyltransferase_Butenolide"/>
</dbReference>
<gene>
    <name evidence="2" type="ORF">SAMN05216565_103143</name>
</gene>
<dbReference type="STRING" id="930152.SAMN05216565_103143"/>
<feature type="domain" description="N-acetyltransferase" evidence="1">
    <location>
        <begin position="9"/>
        <end position="135"/>
    </location>
</feature>
<organism evidence="2 3">
    <name type="scientific">Litchfieldia salsa</name>
    <dbReference type="NCBI Taxonomy" id="930152"/>
    <lineage>
        <taxon>Bacteria</taxon>
        <taxon>Bacillati</taxon>
        <taxon>Bacillota</taxon>
        <taxon>Bacilli</taxon>
        <taxon>Bacillales</taxon>
        <taxon>Bacillaceae</taxon>
        <taxon>Litchfieldia</taxon>
    </lineage>
</organism>
<dbReference type="Gene3D" id="3.40.630.30">
    <property type="match status" value="1"/>
</dbReference>
<dbReference type="PROSITE" id="PS51186">
    <property type="entry name" value="GNAT"/>
    <property type="match status" value="1"/>
</dbReference>
<evidence type="ECO:0000313" key="2">
    <source>
        <dbReference type="EMBL" id="SDP45782.1"/>
    </source>
</evidence>
<keyword evidence="3" id="KW-1185">Reference proteome</keyword>
<keyword evidence="2" id="KW-0808">Transferase</keyword>
<dbReference type="PANTHER" id="PTHR43233">
    <property type="entry name" value="FAMILY N-ACETYLTRANSFERASE, PUTATIVE (AFU_ORTHOLOGUE AFUA_6G03350)-RELATED"/>
    <property type="match status" value="1"/>
</dbReference>
<dbReference type="Proteomes" id="UP000199159">
    <property type="component" value="Unassembled WGS sequence"/>
</dbReference>
<evidence type="ECO:0000313" key="3">
    <source>
        <dbReference type="Proteomes" id="UP000199159"/>
    </source>
</evidence>
<dbReference type="EMBL" id="FNJU01000003">
    <property type="protein sequence ID" value="SDP45782.1"/>
    <property type="molecule type" value="Genomic_DNA"/>
</dbReference>
<dbReference type="Pfam" id="PF13508">
    <property type="entry name" value="Acetyltransf_7"/>
    <property type="match status" value="1"/>
</dbReference>
<dbReference type="InterPro" id="IPR016181">
    <property type="entry name" value="Acyl_CoA_acyltransferase"/>
</dbReference>
<proteinExistence type="predicted"/>
<dbReference type="SUPFAM" id="SSF55729">
    <property type="entry name" value="Acyl-CoA N-acyltransferases (Nat)"/>
    <property type="match status" value="1"/>
</dbReference>
<dbReference type="InterPro" id="IPR000182">
    <property type="entry name" value="GNAT_dom"/>
</dbReference>
<dbReference type="PANTHER" id="PTHR43233:SF1">
    <property type="entry name" value="FAMILY N-ACETYLTRANSFERASE, PUTATIVE (AFU_ORTHOLOGUE AFUA_6G03350)-RELATED"/>
    <property type="match status" value="1"/>
</dbReference>
<name>A0A1H0SVF9_9BACI</name>
<dbReference type="GO" id="GO:0016747">
    <property type="term" value="F:acyltransferase activity, transferring groups other than amino-acyl groups"/>
    <property type="evidence" value="ECO:0007669"/>
    <property type="project" value="InterPro"/>
</dbReference>
<dbReference type="AlphaFoldDB" id="A0A1H0SVF9"/>
<sequence length="135" mass="15718">MDWYKQSFMVSDDSKLIDLESVLHLLLTTYWASNRTKEMIEKSIKNSVSFGLYDHDKQIGFARVVSDKAVFSWVLDVVVDESYRGKGLGQWLIGCILEHPDLKHTSFALATKDAHDFYKKFDFIEDTCMRKRLTI</sequence>
<reference evidence="3" key="1">
    <citation type="submission" date="2016-10" db="EMBL/GenBank/DDBJ databases">
        <authorList>
            <person name="Varghese N."/>
            <person name="Submissions S."/>
        </authorList>
    </citation>
    <scope>NUCLEOTIDE SEQUENCE [LARGE SCALE GENOMIC DNA]</scope>
    <source>
        <strain evidence="3">IBRC-M10078</strain>
    </source>
</reference>
<protein>
    <submittedName>
        <fullName evidence="2">Acetyltransferase (GNAT) domain-containing protein</fullName>
    </submittedName>
</protein>
<dbReference type="CDD" id="cd04301">
    <property type="entry name" value="NAT_SF"/>
    <property type="match status" value="1"/>
</dbReference>